<dbReference type="Proteomes" id="UP001431963">
    <property type="component" value="Unassembled WGS sequence"/>
</dbReference>
<dbReference type="InterPro" id="IPR003140">
    <property type="entry name" value="PLipase/COase/thioEstase"/>
</dbReference>
<name>A0ABU8BR39_9RHOB</name>
<evidence type="ECO:0000313" key="4">
    <source>
        <dbReference type="EMBL" id="MEH7827164.1"/>
    </source>
</evidence>
<keyword evidence="2 4" id="KW-0378">Hydrolase</keyword>
<dbReference type="PANTHER" id="PTHR10655:SF17">
    <property type="entry name" value="LYSOPHOSPHOLIPASE-LIKE PROTEIN 1"/>
    <property type="match status" value="1"/>
</dbReference>
<organism evidence="4 5">
    <name type="scientific">Gemmobacter denitrificans</name>
    <dbReference type="NCBI Taxonomy" id="3123040"/>
    <lineage>
        <taxon>Bacteria</taxon>
        <taxon>Pseudomonadati</taxon>
        <taxon>Pseudomonadota</taxon>
        <taxon>Alphaproteobacteria</taxon>
        <taxon>Rhodobacterales</taxon>
        <taxon>Paracoccaceae</taxon>
        <taxon>Gemmobacter</taxon>
    </lineage>
</organism>
<evidence type="ECO:0000256" key="2">
    <source>
        <dbReference type="ARBA" id="ARBA00022801"/>
    </source>
</evidence>
<sequence>MAETLIVILHGVGGRGAHLQPLADMIGAELPGARFALPDAPNRYDWDDSGRQWFSVKDITPRNRPARLRAARAAFDQVLATTIAGHGFGDRPDRVALVGFSQGAIMAMDAVMSGRFRPQALAALSGRLVKSATGLPGIPVMLSHGLDDPVIPARDAIAAAAHWGKQGCPVDLHLWTGLGHWFDARVATTTAAFLRRALIL</sequence>
<comment type="caution">
    <text evidence="4">The sequence shown here is derived from an EMBL/GenBank/DDBJ whole genome shotgun (WGS) entry which is preliminary data.</text>
</comment>
<feature type="domain" description="Phospholipase/carboxylesterase/thioesterase" evidence="3">
    <location>
        <begin position="3"/>
        <end position="195"/>
    </location>
</feature>
<reference evidence="4" key="1">
    <citation type="submission" date="2024-02" db="EMBL/GenBank/DDBJ databases">
        <title>Genome sequences of strain Gemmobacter sp. JM10B15.</title>
        <authorList>
            <person name="Zhang M."/>
        </authorList>
    </citation>
    <scope>NUCLEOTIDE SEQUENCE</scope>
    <source>
        <strain evidence="4">JM10B15</strain>
    </source>
</reference>
<dbReference type="InterPro" id="IPR050565">
    <property type="entry name" value="LYPA1-2/EST-like"/>
</dbReference>
<dbReference type="EMBL" id="JBALHR010000002">
    <property type="protein sequence ID" value="MEH7827164.1"/>
    <property type="molecule type" value="Genomic_DNA"/>
</dbReference>
<proteinExistence type="inferred from homology"/>
<dbReference type="Gene3D" id="3.40.50.1820">
    <property type="entry name" value="alpha/beta hydrolase"/>
    <property type="match status" value="1"/>
</dbReference>
<evidence type="ECO:0000259" key="3">
    <source>
        <dbReference type="Pfam" id="PF02230"/>
    </source>
</evidence>
<dbReference type="SUPFAM" id="SSF53474">
    <property type="entry name" value="alpha/beta-Hydrolases"/>
    <property type="match status" value="1"/>
</dbReference>
<evidence type="ECO:0000313" key="5">
    <source>
        <dbReference type="Proteomes" id="UP001431963"/>
    </source>
</evidence>
<keyword evidence="5" id="KW-1185">Reference proteome</keyword>
<comment type="similarity">
    <text evidence="1">Belongs to the AB hydrolase superfamily. AB hydrolase 2 family.</text>
</comment>
<dbReference type="InterPro" id="IPR029058">
    <property type="entry name" value="AB_hydrolase_fold"/>
</dbReference>
<protein>
    <submittedName>
        <fullName evidence="4">Dienelactone hydrolase family protein</fullName>
    </submittedName>
</protein>
<dbReference type="Pfam" id="PF02230">
    <property type="entry name" value="Abhydrolase_2"/>
    <property type="match status" value="1"/>
</dbReference>
<gene>
    <name evidence="4" type="ORF">V6590_03310</name>
</gene>
<dbReference type="RefSeq" id="WP_335419520.1">
    <property type="nucleotide sequence ID" value="NZ_JBALHR010000002.1"/>
</dbReference>
<evidence type="ECO:0000256" key="1">
    <source>
        <dbReference type="ARBA" id="ARBA00006499"/>
    </source>
</evidence>
<dbReference type="GO" id="GO:0016787">
    <property type="term" value="F:hydrolase activity"/>
    <property type="evidence" value="ECO:0007669"/>
    <property type="project" value="UniProtKB-KW"/>
</dbReference>
<dbReference type="PANTHER" id="PTHR10655">
    <property type="entry name" value="LYSOPHOSPHOLIPASE-RELATED"/>
    <property type="match status" value="1"/>
</dbReference>
<accession>A0ABU8BR39</accession>